<evidence type="ECO:0000313" key="2">
    <source>
        <dbReference type="EMBL" id="KAK0130945.1"/>
    </source>
</evidence>
<reference evidence="2" key="1">
    <citation type="journal article" date="2023" name="Front. Mar. Sci.">
        <title>A new Merluccius polli reference genome to investigate the effects of global change in West African waters.</title>
        <authorList>
            <person name="Mateo J.L."/>
            <person name="Blanco-Fernandez C."/>
            <person name="Garcia-Vazquez E."/>
            <person name="Machado-Schiaffino G."/>
        </authorList>
    </citation>
    <scope>NUCLEOTIDE SEQUENCE</scope>
    <source>
        <strain evidence="2">C29</strain>
        <tissue evidence="2">Fin</tissue>
    </source>
</reference>
<organism evidence="2 3">
    <name type="scientific">Merluccius polli</name>
    <name type="common">Benguela hake</name>
    <name type="synonym">Merluccius cadenati</name>
    <dbReference type="NCBI Taxonomy" id="89951"/>
    <lineage>
        <taxon>Eukaryota</taxon>
        <taxon>Metazoa</taxon>
        <taxon>Chordata</taxon>
        <taxon>Craniata</taxon>
        <taxon>Vertebrata</taxon>
        <taxon>Euteleostomi</taxon>
        <taxon>Actinopterygii</taxon>
        <taxon>Neopterygii</taxon>
        <taxon>Teleostei</taxon>
        <taxon>Neoteleostei</taxon>
        <taxon>Acanthomorphata</taxon>
        <taxon>Zeiogadaria</taxon>
        <taxon>Gadariae</taxon>
        <taxon>Gadiformes</taxon>
        <taxon>Gadoidei</taxon>
        <taxon>Merlucciidae</taxon>
        <taxon>Merluccius</taxon>
    </lineage>
</organism>
<dbReference type="Proteomes" id="UP001174136">
    <property type="component" value="Unassembled WGS sequence"/>
</dbReference>
<sequence length="396" mass="43236">MGPGQEVNGIRHCRPLATAIRLSQLAHVLCGSTNLHGRWPPCVHVSLRLGDRCYRGRDQGGGRRSQGVLERHDTVELHPGQAPHEAWAVVAVDELGVDCSPTPKPTAAAAGENPDLDLEARKSESNRAQEAYSTLSTADCKVYKRVKSAVLKAYELVPEAYRQRFRGWKRGDKQSHVEFVRDLTAHFGRWCAASEVDTFEKLCNLVILEQFKNSVPKNVATYLTENKVGTPGQAAVLADEYVLIHKSNFNAVPVKILRDTGSLDSFVCKSVLPFSSETDTGDFVLVRGMGMVVFPAPVHRLCFVSGLVKGDVEMGVRTELPVDGVDIILGNGLAGAQLKHALDMVLRHILLHGPTPHLVAACRHCSSFPQHTCCQLAITIPYLSQGSPASRCQLVL</sequence>
<keyword evidence="3" id="KW-1185">Reference proteome</keyword>
<comment type="caution">
    <text evidence="2">The sequence shown here is derived from an EMBL/GenBank/DDBJ whole genome shotgun (WGS) entry which is preliminary data.</text>
</comment>
<protein>
    <recommendedName>
        <fullName evidence="1">SCAN box domain-containing protein</fullName>
    </recommendedName>
</protein>
<dbReference type="InterPro" id="IPR038269">
    <property type="entry name" value="SCAN_sf"/>
</dbReference>
<dbReference type="SUPFAM" id="SSF47353">
    <property type="entry name" value="Retrovirus capsid dimerization domain-like"/>
    <property type="match status" value="1"/>
</dbReference>
<dbReference type="EMBL" id="JAOPHQ010006589">
    <property type="protein sequence ID" value="KAK0130945.1"/>
    <property type="molecule type" value="Genomic_DNA"/>
</dbReference>
<name>A0AA47LZN3_MERPO</name>
<accession>A0AA47LZN3</accession>
<feature type="domain" description="SCAN box" evidence="1">
    <location>
        <begin position="158"/>
        <end position="245"/>
    </location>
</feature>
<dbReference type="Pfam" id="PF02023">
    <property type="entry name" value="SCAN"/>
    <property type="match status" value="1"/>
</dbReference>
<evidence type="ECO:0000313" key="3">
    <source>
        <dbReference type="Proteomes" id="UP001174136"/>
    </source>
</evidence>
<dbReference type="PANTHER" id="PTHR46888">
    <property type="entry name" value="ZINC KNUCKLE DOMAINCONTAINING PROTEIN-RELATED"/>
    <property type="match status" value="1"/>
</dbReference>
<evidence type="ECO:0000259" key="1">
    <source>
        <dbReference type="Pfam" id="PF02023"/>
    </source>
</evidence>
<dbReference type="InterPro" id="IPR003309">
    <property type="entry name" value="SCAN_dom"/>
</dbReference>
<dbReference type="AlphaFoldDB" id="A0AA47LZN3"/>
<gene>
    <name evidence="2" type="ORF">N1851_034377</name>
</gene>
<dbReference type="Gene3D" id="1.10.4020.10">
    <property type="entry name" value="DNA breaking-rejoining enzymes"/>
    <property type="match status" value="1"/>
</dbReference>
<proteinExistence type="predicted"/>
<dbReference type="PANTHER" id="PTHR46888:SF13">
    <property type="entry name" value="RIBONUCLEASE H"/>
    <property type="match status" value="1"/>
</dbReference>